<name>A0ABW2Z6J5_9FLAO</name>
<keyword evidence="2" id="KW-1185">Reference proteome</keyword>
<proteinExistence type="predicted"/>
<sequence>MSKRPLTKQELHNLAMNIVGKDLEAKGFEFIAINSQLKTNPQFVCIDENNVRHFVLVKTAHISEYAITYDVIWMETFKAHARKNNAKVLFAGVGIGNINNKNLPPNLNEEYLLQYEGLQLLDIELN</sequence>
<dbReference type="RefSeq" id="WP_298265382.1">
    <property type="nucleotide sequence ID" value="NZ_JBHTIC010000006.1"/>
</dbReference>
<dbReference type="EMBL" id="JBHTIC010000006">
    <property type="protein sequence ID" value="MFD0761782.1"/>
    <property type="molecule type" value="Genomic_DNA"/>
</dbReference>
<accession>A0ABW2Z6J5</accession>
<evidence type="ECO:0000313" key="1">
    <source>
        <dbReference type="EMBL" id="MFD0761782.1"/>
    </source>
</evidence>
<reference evidence="2" key="1">
    <citation type="journal article" date="2019" name="Int. J. Syst. Evol. Microbiol.">
        <title>The Global Catalogue of Microorganisms (GCM) 10K type strain sequencing project: providing services to taxonomists for standard genome sequencing and annotation.</title>
        <authorList>
            <consortium name="The Broad Institute Genomics Platform"/>
            <consortium name="The Broad Institute Genome Sequencing Center for Infectious Disease"/>
            <person name="Wu L."/>
            <person name="Ma J."/>
        </authorList>
    </citation>
    <scope>NUCLEOTIDE SEQUENCE [LARGE SCALE GENOMIC DNA]</scope>
    <source>
        <strain evidence="2">CCUG 60022</strain>
    </source>
</reference>
<gene>
    <name evidence="1" type="ORF">ACFQZW_06775</name>
</gene>
<comment type="caution">
    <text evidence="1">The sequence shown here is derived from an EMBL/GenBank/DDBJ whole genome shotgun (WGS) entry which is preliminary data.</text>
</comment>
<evidence type="ECO:0000313" key="2">
    <source>
        <dbReference type="Proteomes" id="UP001597032"/>
    </source>
</evidence>
<dbReference type="Proteomes" id="UP001597032">
    <property type="component" value="Unassembled WGS sequence"/>
</dbReference>
<protein>
    <submittedName>
        <fullName evidence="1">Na(+)-translocating NADH-quinone reductase subunit F</fullName>
    </submittedName>
</protein>
<organism evidence="1 2">
    <name type="scientific">Lutibacter aestuarii</name>
    <dbReference type="NCBI Taxonomy" id="861111"/>
    <lineage>
        <taxon>Bacteria</taxon>
        <taxon>Pseudomonadati</taxon>
        <taxon>Bacteroidota</taxon>
        <taxon>Flavobacteriia</taxon>
        <taxon>Flavobacteriales</taxon>
        <taxon>Flavobacteriaceae</taxon>
        <taxon>Lutibacter</taxon>
    </lineage>
</organism>